<feature type="transmembrane region" description="Helical" evidence="6">
    <location>
        <begin position="151"/>
        <end position="174"/>
    </location>
</feature>
<evidence type="ECO:0000256" key="1">
    <source>
        <dbReference type="ARBA" id="ARBA00004141"/>
    </source>
</evidence>
<name>W8L6H2_9GAMM</name>
<dbReference type="RefSeq" id="WP_025281943.1">
    <property type="nucleotide sequence ID" value="NZ_CP007268.1"/>
</dbReference>
<comment type="subcellular location">
    <subcellularLocation>
        <location evidence="1">Membrane</location>
        <topology evidence="1">Multi-pass membrane protein</topology>
    </subcellularLocation>
</comment>
<feature type="transmembrane region" description="Helical" evidence="6">
    <location>
        <begin position="43"/>
        <end position="61"/>
    </location>
</feature>
<evidence type="ECO:0000256" key="4">
    <source>
        <dbReference type="ARBA" id="ARBA00022989"/>
    </source>
</evidence>
<keyword evidence="3 6" id="KW-0812">Transmembrane</keyword>
<keyword evidence="5 6" id="KW-0472">Membrane</keyword>
<evidence type="ECO:0000256" key="5">
    <source>
        <dbReference type="ARBA" id="ARBA00023136"/>
    </source>
</evidence>
<dbReference type="PANTHER" id="PTHR21716">
    <property type="entry name" value="TRANSMEMBRANE PROTEIN"/>
    <property type="match status" value="1"/>
</dbReference>
<dbReference type="PATRIC" id="fig|1354791.3.peg.2511"/>
<proteinExistence type="inferred from homology"/>
<organism evidence="7 8">
    <name type="scientific">Ectothiorhodospira haloalkaliphila</name>
    <dbReference type="NCBI Taxonomy" id="421628"/>
    <lineage>
        <taxon>Bacteria</taxon>
        <taxon>Pseudomonadati</taxon>
        <taxon>Pseudomonadota</taxon>
        <taxon>Gammaproteobacteria</taxon>
        <taxon>Chromatiales</taxon>
        <taxon>Ectothiorhodospiraceae</taxon>
        <taxon>Ectothiorhodospira</taxon>
    </lineage>
</organism>
<protein>
    <recommendedName>
        <fullName evidence="9">Permease</fullName>
    </recommendedName>
</protein>
<comment type="similarity">
    <text evidence="2">Belongs to the autoinducer-2 exporter (AI-2E) (TC 2.A.86) family.</text>
</comment>
<dbReference type="GO" id="GO:0055085">
    <property type="term" value="P:transmembrane transport"/>
    <property type="evidence" value="ECO:0007669"/>
    <property type="project" value="TreeGrafter"/>
</dbReference>
<keyword evidence="4 6" id="KW-1133">Transmembrane helix</keyword>
<feature type="transmembrane region" description="Helical" evidence="6">
    <location>
        <begin position="21"/>
        <end position="37"/>
    </location>
</feature>
<dbReference type="InterPro" id="IPR002549">
    <property type="entry name" value="AI-2E-like"/>
</dbReference>
<evidence type="ECO:0000256" key="3">
    <source>
        <dbReference type="ARBA" id="ARBA00022692"/>
    </source>
</evidence>
<dbReference type="AlphaFoldDB" id="W8L6H2"/>
<evidence type="ECO:0000313" key="7">
    <source>
        <dbReference type="EMBL" id="AHK79475.1"/>
    </source>
</evidence>
<dbReference type="KEGG" id="hhc:M911_10310"/>
<dbReference type="Proteomes" id="UP000019442">
    <property type="component" value="Chromosome"/>
</dbReference>
<feature type="transmembrane region" description="Helical" evidence="6">
    <location>
        <begin position="204"/>
        <end position="229"/>
    </location>
</feature>
<feature type="transmembrane region" description="Helical" evidence="6">
    <location>
        <begin position="310"/>
        <end position="336"/>
    </location>
</feature>
<reference evidence="8" key="2">
    <citation type="submission" date="2014-02" db="EMBL/GenBank/DDBJ databases">
        <title>Draft Genome Sequence of extremely halophilic bacteria Halorhodospira halochloris.</title>
        <authorList>
            <person name="Singh K.S."/>
        </authorList>
    </citation>
    <scope>NUCLEOTIDE SEQUENCE [LARGE SCALE GENOMIC DNA]</scope>
    <source>
        <strain evidence="8">A</strain>
    </source>
</reference>
<dbReference type="GO" id="GO:0016020">
    <property type="term" value="C:membrane"/>
    <property type="evidence" value="ECO:0007669"/>
    <property type="project" value="UniProtKB-SubCell"/>
</dbReference>
<gene>
    <name evidence="7" type="ORF">M911_10310</name>
</gene>
<dbReference type="EMBL" id="CP007268">
    <property type="protein sequence ID" value="AHK79475.1"/>
    <property type="molecule type" value="Genomic_DNA"/>
</dbReference>
<keyword evidence="8" id="KW-1185">Reference proteome</keyword>
<feature type="transmembrane region" description="Helical" evidence="6">
    <location>
        <begin position="235"/>
        <end position="265"/>
    </location>
</feature>
<accession>W8L6H2</accession>
<evidence type="ECO:0000313" key="8">
    <source>
        <dbReference type="Proteomes" id="UP000019442"/>
    </source>
</evidence>
<dbReference type="PANTHER" id="PTHR21716:SF64">
    <property type="entry name" value="AI-2 TRANSPORT PROTEIN TQSA"/>
    <property type="match status" value="1"/>
</dbReference>
<sequence>MIPERFSKSIPFSSSENLGTWHWLLGAAAVVVILAGLREVSHILTPFLLAAFLAIISAPPLTWMERRGVPGALAVLILFLCVGFTFFLLFLALRGAAENMASQAPLYQERLEQWLVDLREAFEARGLPVEALPEEVSLPGAATLTSAARGIAGGLGAFTASTFLVLLAYMFLLLEERTLAAKLNAAFPGRPRARVRMRRFLRSVYRYLLIKSAASFTTGIVIWAGLALIGVDFAVLWGILAGLLNFIPNVGSIIAAAPALLIALLGMGIPEALMVLGLYVAVNVTIGSVLEPRFMGRTLGLSPVIVLVSLLVWGWVFGPVGMILSIPLTMIAKLALEAQRDTRWIGIMMSDRVRRGD</sequence>
<evidence type="ECO:0008006" key="9">
    <source>
        <dbReference type="Google" id="ProtNLM"/>
    </source>
</evidence>
<feature type="transmembrane region" description="Helical" evidence="6">
    <location>
        <begin position="73"/>
        <end position="93"/>
    </location>
</feature>
<reference evidence="7 8" key="1">
    <citation type="journal article" date="2014" name="J Genomics">
        <title>Draft Genome Sequence of the Extremely Halophilic Phototrophic Purple Sulfur Bacterium Halorhodospira halochloris.</title>
        <authorList>
            <person name="Singh K.S."/>
            <person name="Kirksey J."/>
            <person name="Hoff W.D."/>
            <person name="Deole R."/>
        </authorList>
    </citation>
    <scope>NUCLEOTIDE SEQUENCE [LARGE SCALE GENOMIC DNA]</scope>
    <source>
        <strain evidence="7 8">A</strain>
    </source>
</reference>
<evidence type="ECO:0000256" key="6">
    <source>
        <dbReference type="SAM" id="Phobius"/>
    </source>
</evidence>
<dbReference type="Pfam" id="PF01594">
    <property type="entry name" value="AI-2E_transport"/>
    <property type="match status" value="1"/>
</dbReference>
<dbReference type="HOGENOM" id="CLU_031275_0_3_6"/>
<evidence type="ECO:0000256" key="2">
    <source>
        <dbReference type="ARBA" id="ARBA00009773"/>
    </source>
</evidence>